<dbReference type="Pfam" id="PF04321">
    <property type="entry name" value="RmlD_sub_bind"/>
    <property type="match status" value="1"/>
</dbReference>
<dbReference type="Proteomes" id="UP001239994">
    <property type="component" value="Unassembled WGS sequence"/>
</dbReference>
<gene>
    <name evidence="11" type="ORF">P4O66_016607</name>
</gene>
<reference evidence="11" key="1">
    <citation type="submission" date="2023-03" db="EMBL/GenBank/DDBJ databases">
        <title>Electrophorus voltai genome.</title>
        <authorList>
            <person name="Bian C."/>
        </authorList>
    </citation>
    <scope>NUCLEOTIDE SEQUENCE</scope>
    <source>
        <strain evidence="11">CB-2022</strain>
        <tissue evidence="11">Muscle</tissue>
    </source>
</reference>
<evidence type="ECO:0000256" key="3">
    <source>
        <dbReference type="ARBA" id="ARBA00021596"/>
    </source>
</evidence>
<evidence type="ECO:0000259" key="10">
    <source>
        <dbReference type="Pfam" id="PF04321"/>
    </source>
</evidence>
<dbReference type="GO" id="GO:0006730">
    <property type="term" value="P:one-carbon metabolic process"/>
    <property type="evidence" value="ECO:0007669"/>
    <property type="project" value="UniProtKB-KW"/>
</dbReference>
<evidence type="ECO:0000313" key="11">
    <source>
        <dbReference type="EMBL" id="KAK1788142.1"/>
    </source>
</evidence>
<comment type="similarity">
    <text evidence="2 8">Belongs to the dTDP-4-dehydrorhamnose reductase family. MAT2B subfamily.</text>
</comment>
<dbReference type="SUPFAM" id="SSF51735">
    <property type="entry name" value="NAD(P)-binding Rossmann-fold domains"/>
    <property type="match status" value="1"/>
</dbReference>
<comment type="subunit">
    <text evidence="7 8">Heterotrimer; composed of a catalytic MAT2A homodimer that binds one regulatory MAT2B chain. Heterohexamer; composed of a central, catalytic MAT2A homotetramer flanked on either side by a regulatory MAT2B chain. NADP binding increases the affinity for MAT2A.</text>
</comment>
<dbReference type="PANTHER" id="PTHR10491">
    <property type="entry name" value="DTDP-4-DEHYDRORHAMNOSE REDUCTASE"/>
    <property type="match status" value="1"/>
</dbReference>
<evidence type="ECO:0000256" key="8">
    <source>
        <dbReference type="RuleBase" id="RU364081"/>
    </source>
</evidence>
<dbReference type="CDD" id="cd05254">
    <property type="entry name" value="dTDP_HR_like_SDR_e"/>
    <property type="match status" value="1"/>
</dbReference>
<dbReference type="GO" id="GO:0006556">
    <property type="term" value="P:S-adenosylmethionine biosynthetic process"/>
    <property type="evidence" value="ECO:0007669"/>
    <property type="project" value="TreeGrafter"/>
</dbReference>
<dbReference type="GO" id="GO:0048270">
    <property type="term" value="F:methionine adenosyltransferase regulator activity"/>
    <property type="evidence" value="ECO:0007669"/>
    <property type="project" value="TreeGrafter"/>
</dbReference>
<feature type="compositionally biased region" description="Low complexity" evidence="9">
    <location>
        <begin position="341"/>
        <end position="366"/>
    </location>
</feature>
<proteinExistence type="inferred from homology"/>
<accession>A0AAD8YVN6</accession>
<comment type="pathway">
    <text evidence="1 8">Amino-acid biosynthesis; S-adenosyl-L-methionine biosynthesis; S-adenosyl-L-methionine from L-methionine: step 1/1.</text>
</comment>
<dbReference type="EMBL" id="JAROKS010000023">
    <property type="protein sequence ID" value="KAK1788142.1"/>
    <property type="molecule type" value="Genomic_DNA"/>
</dbReference>
<evidence type="ECO:0000256" key="2">
    <source>
        <dbReference type="ARBA" id="ARBA00008656"/>
    </source>
</evidence>
<dbReference type="FunFam" id="3.40.50.720:FF:000357">
    <property type="entry name" value="Methionine adenosyltransferase 2 subunit beta"/>
    <property type="match status" value="1"/>
</dbReference>
<dbReference type="Gene3D" id="3.40.50.720">
    <property type="entry name" value="NAD(P)-binding Rossmann-like Domain"/>
    <property type="match status" value="1"/>
</dbReference>
<dbReference type="InterPro" id="IPR005913">
    <property type="entry name" value="dTDP_dehydrorham_reduct"/>
</dbReference>
<evidence type="ECO:0000256" key="9">
    <source>
        <dbReference type="SAM" id="MobiDB-lite"/>
    </source>
</evidence>
<protein>
    <recommendedName>
        <fullName evidence="3 8">Methionine adenosyltransferase 2 subunit beta</fullName>
    </recommendedName>
    <alternativeName>
        <fullName evidence="5 8">Methionine adenosyltransferase II beta</fullName>
    </alternativeName>
</protein>
<evidence type="ECO:0000313" key="12">
    <source>
        <dbReference type="Proteomes" id="UP001239994"/>
    </source>
</evidence>
<feature type="non-terminal residue" evidence="11">
    <location>
        <position position="1"/>
    </location>
</feature>
<feature type="domain" description="RmlD-like substrate binding" evidence="10">
    <location>
        <begin position="24"/>
        <end position="277"/>
    </location>
</feature>
<dbReference type="InterPro" id="IPR036291">
    <property type="entry name" value="NAD(P)-bd_dom_sf"/>
</dbReference>
<dbReference type="InterPro" id="IPR029903">
    <property type="entry name" value="RmlD-like-bd"/>
</dbReference>
<evidence type="ECO:0000256" key="1">
    <source>
        <dbReference type="ARBA" id="ARBA00005224"/>
    </source>
</evidence>
<dbReference type="GO" id="GO:0048269">
    <property type="term" value="C:methionine adenosyltransferase complex"/>
    <property type="evidence" value="ECO:0007669"/>
    <property type="project" value="TreeGrafter"/>
</dbReference>
<keyword evidence="12" id="KW-1185">Reference proteome</keyword>
<evidence type="ECO:0000256" key="5">
    <source>
        <dbReference type="ARBA" id="ARBA00029977"/>
    </source>
</evidence>
<comment type="caution">
    <text evidence="11">The sequence shown here is derived from an EMBL/GenBank/DDBJ whole genome shotgun (WGS) entry which is preliminary data.</text>
</comment>
<evidence type="ECO:0000256" key="7">
    <source>
        <dbReference type="ARBA" id="ARBA00046786"/>
    </source>
</evidence>
<dbReference type="AlphaFoldDB" id="A0AAD8YVN6"/>
<evidence type="ECO:0000256" key="6">
    <source>
        <dbReference type="ARBA" id="ARBA00045998"/>
    </source>
</evidence>
<evidence type="ECO:0000256" key="4">
    <source>
        <dbReference type="ARBA" id="ARBA00022563"/>
    </source>
</evidence>
<organism evidence="11 12">
    <name type="scientific">Electrophorus voltai</name>
    <dbReference type="NCBI Taxonomy" id="2609070"/>
    <lineage>
        <taxon>Eukaryota</taxon>
        <taxon>Metazoa</taxon>
        <taxon>Chordata</taxon>
        <taxon>Craniata</taxon>
        <taxon>Vertebrata</taxon>
        <taxon>Euteleostomi</taxon>
        <taxon>Actinopterygii</taxon>
        <taxon>Neopterygii</taxon>
        <taxon>Teleostei</taxon>
        <taxon>Ostariophysi</taxon>
        <taxon>Gymnotiformes</taxon>
        <taxon>Gymnotoidei</taxon>
        <taxon>Gymnotidae</taxon>
        <taxon>Electrophorus</taxon>
    </lineage>
</organism>
<feature type="region of interest" description="Disordered" evidence="9">
    <location>
        <begin position="282"/>
        <end position="366"/>
    </location>
</feature>
<feature type="non-terminal residue" evidence="11">
    <location>
        <position position="366"/>
    </location>
</feature>
<keyword evidence="4 8" id="KW-0554">One-carbon metabolism</keyword>
<sequence>KFFQNWYLLLSGLPQDDVYTPYKRVLVTGATGLLGRAIYKEFQKNEWDTLGCGYSRARPRFLRCNILDEDAVRVLIQDFQPHVIVHCAAERRPDVVEHHTEAALNLNVHACATLAKEAAGIFLLYISTDYVFDGRNPPYGENDAPNPLNMYGKSKLEGEREILRHCPGAAVLRVPILYGEVEKVEESAVTVLWDRVQEGAESCTIDHCQQRFPTYTSDVARVCRNMAEKALQDPSLRGVFHYSGKEQMTKYEMACAIADAFNLPSSHLIPMSYEHPPPYTGPGPAVCPPPTAPGYPPQGYPPQGYPPQGYPVQGYPPPSDQPPYPGFPSGPTGPPGPYPVQPGYQGYQVPPQPPYGGQAYGEPPKN</sequence>
<comment type="function">
    <text evidence="6">Regulatory subunit of S-adenosylmethionine synthetase 2, an enzyme that catalyzes the formation of S-adenosylmethionine from methionine and ATP. Regulates MAT2A catalytic activity by changing its kinetic properties, increasing its affinity for L-methionine. Can bind NADP (in vitro).</text>
</comment>
<dbReference type="PANTHER" id="PTHR10491:SF4">
    <property type="entry name" value="METHIONINE ADENOSYLTRANSFERASE 2 SUBUNIT BETA"/>
    <property type="match status" value="1"/>
</dbReference>
<name>A0AAD8YVN6_9TELE</name>
<feature type="compositionally biased region" description="Pro residues" evidence="9">
    <location>
        <begin position="282"/>
        <end position="340"/>
    </location>
</feature>